<reference evidence="1" key="1">
    <citation type="submission" date="2020-05" db="EMBL/GenBank/DDBJ databases">
        <authorList>
            <person name="Rincon C."/>
            <person name="Sanders R I."/>
            <person name="Robbins C."/>
            <person name="Chaturvedi A."/>
        </authorList>
    </citation>
    <scope>NUCLEOTIDE SEQUENCE</scope>
    <source>
        <strain evidence="1">CHB12</strain>
    </source>
</reference>
<gene>
    <name evidence="1" type="ORF">CHRIB12_LOCUS22162</name>
</gene>
<name>A0A915ZUP1_9GLOM</name>
<dbReference type="VEuPathDB" id="FungiDB:RhiirFUN_008820"/>
<protein>
    <submittedName>
        <fullName evidence="1">Uncharacterized protein</fullName>
    </submittedName>
</protein>
<evidence type="ECO:0000313" key="2">
    <source>
        <dbReference type="Proteomes" id="UP000684084"/>
    </source>
</evidence>
<sequence length="161" mass="18766">MLFGFSWYQRPSLWIGIGTLHFGLVSAPFTLNWYRRDPSRIGETLSHKSVRPFTLDRYRRDPSSIGWDLWIGQYWLELLETCGKFRKKPVVSVATFGNLWYRLRPLEICGISCYLWKPVVSVSIGWNLLDRCQLGPLETKPVIYGFLVLSELNFKGQQLFG</sequence>
<dbReference type="OrthoDB" id="2303926at2759"/>
<evidence type="ECO:0000313" key="1">
    <source>
        <dbReference type="EMBL" id="CAB5391921.1"/>
    </source>
</evidence>
<dbReference type="AlphaFoldDB" id="A0A915ZUP1"/>
<accession>A0A915ZUP1</accession>
<organism evidence="1 2">
    <name type="scientific">Rhizophagus irregularis</name>
    <dbReference type="NCBI Taxonomy" id="588596"/>
    <lineage>
        <taxon>Eukaryota</taxon>
        <taxon>Fungi</taxon>
        <taxon>Fungi incertae sedis</taxon>
        <taxon>Mucoromycota</taxon>
        <taxon>Glomeromycotina</taxon>
        <taxon>Glomeromycetes</taxon>
        <taxon>Glomerales</taxon>
        <taxon>Glomeraceae</taxon>
        <taxon>Rhizophagus</taxon>
    </lineage>
</organism>
<proteinExistence type="predicted"/>
<dbReference type="EMBL" id="CAGKOT010000074">
    <property type="protein sequence ID" value="CAB5391921.1"/>
    <property type="molecule type" value="Genomic_DNA"/>
</dbReference>
<dbReference type="Proteomes" id="UP000684084">
    <property type="component" value="Unassembled WGS sequence"/>
</dbReference>
<comment type="caution">
    <text evidence="1">The sequence shown here is derived from an EMBL/GenBank/DDBJ whole genome shotgun (WGS) entry which is preliminary data.</text>
</comment>